<dbReference type="STRING" id="867345.SAMN05421693_10475"/>
<name>A0A1H9A6M0_9GAMM</name>
<dbReference type="SMART" id="SM00331">
    <property type="entry name" value="PP2C_SIG"/>
    <property type="match status" value="1"/>
</dbReference>
<dbReference type="SMART" id="SM00448">
    <property type="entry name" value="REC"/>
    <property type="match status" value="1"/>
</dbReference>
<dbReference type="InterPro" id="IPR003594">
    <property type="entry name" value="HATPase_dom"/>
</dbReference>
<dbReference type="Pfam" id="PF07228">
    <property type="entry name" value="SpoIIE"/>
    <property type="match status" value="1"/>
</dbReference>
<evidence type="ECO:0000313" key="5">
    <source>
        <dbReference type="EMBL" id="SEP72382.1"/>
    </source>
</evidence>
<dbReference type="Gene3D" id="3.40.50.2300">
    <property type="match status" value="1"/>
</dbReference>
<dbReference type="Gene3D" id="3.60.40.10">
    <property type="entry name" value="PPM-type phosphatase domain"/>
    <property type="match status" value="1"/>
</dbReference>
<dbReference type="Pfam" id="PF13581">
    <property type="entry name" value="HATPase_c_2"/>
    <property type="match status" value="1"/>
</dbReference>
<dbReference type="GO" id="GO:0000155">
    <property type="term" value="F:phosphorelay sensor kinase activity"/>
    <property type="evidence" value="ECO:0007669"/>
    <property type="project" value="TreeGrafter"/>
</dbReference>
<keyword evidence="6" id="KW-1185">Reference proteome</keyword>
<dbReference type="InterPro" id="IPR036457">
    <property type="entry name" value="PPM-type-like_dom_sf"/>
</dbReference>
<evidence type="ECO:0000313" key="6">
    <source>
        <dbReference type="Proteomes" id="UP000199496"/>
    </source>
</evidence>
<feature type="region of interest" description="Disordered" evidence="3">
    <location>
        <begin position="1"/>
        <end position="23"/>
    </location>
</feature>
<dbReference type="EMBL" id="FOFO01000004">
    <property type="protein sequence ID" value="SEP72382.1"/>
    <property type="molecule type" value="Genomic_DNA"/>
</dbReference>
<accession>A0A1H9A6M0</accession>
<dbReference type="InterPro" id="IPR011006">
    <property type="entry name" value="CheY-like_superfamily"/>
</dbReference>
<gene>
    <name evidence="5" type="ORF">SAMN05421693_10475</name>
</gene>
<dbReference type="SUPFAM" id="SSF55874">
    <property type="entry name" value="ATPase domain of HSP90 chaperone/DNA topoisomerase II/histidine kinase"/>
    <property type="match status" value="1"/>
</dbReference>
<evidence type="ECO:0000256" key="2">
    <source>
        <dbReference type="PROSITE-ProRule" id="PRU00169"/>
    </source>
</evidence>
<dbReference type="Gene3D" id="3.30.565.10">
    <property type="entry name" value="Histidine kinase-like ATPase, C-terminal domain"/>
    <property type="match status" value="1"/>
</dbReference>
<dbReference type="PROSITE" id="PS50110">
    <property type="entry name" value="RESPONSE_REGULATORY"/>
    <property type="match status" value="1"/>
</dbReference>
<dbReference type="Pfam" id="PF00072">
    <property type="entry name" value="Response_reg"/>
    <property type="match status" value="1"/>
</dbReference>
<evidence type="ECO:0000259" key="4">
    <source>
        <dbReference type="PROSITE" id="PS50110"/>
    </source>
</evidence>
<dbReference type="InterPro" id="IPR001932">
    <property type="entry name" value="PPM-type_phosphatase-like_dom"/>
</dbReference>
<dbReference type="InterPro" id="IPR036890">
    <property type="entry name" value="HATPase_C_sf"/>
</dbReference>
<dbReference type="SUPFAM" id="SSF52172">
    <property type="entry name" value="CheY-like"/>
    <property type="match status" value="1"/>
</dbReference>
<organism evidence="5 6">
    <name type="scientific">Ectothiorhodospira magna</name>
    <dbReference type="NCBI Taxonomy" id="867345"/>
    <lineage>
        <taxon>Bacteria</taxon>
        <taxon>Pseudomonadati</taxon>
        <taxon>Pseudomonadota</taxon>
        <taxon>Gammaproteobacteria</taxon>
        <taxon>Chromatiales</taxon>
        <taxon>Ectothiorhodospiraceae</taxon>
        <taxon>Ectothiorhodospira</taxon>
    </lineage>
</organism>
<dbReference type="AlphaFoldDB" id="A0A1H9A6M0"/>
<evidence type="ECO:0000256" key="3">
    <source>
        <dbReference type="SAM" id="MobiDB-lite"/>
    </source>
</evidence>
<feature type="domain" description="Response regulatory" evidence="4">
    <location>
        <begin position="24"/>
        <end position="140"/>
    </location>
</feature>
<dbReference type="RefSeq" id="WP_238375822.1">
    <property type="nucleotide sequence ID" value="NZ_FOFO01000004.1"/>
</dbReference>
<reference evidence="5 6" key="1">
    <citation type="submission" date="2016-10" db="EMBL/GenBank/DDBJ databases">
        <authorList>
            <person name="de Groot N.N."/>
        </authorList>
    </citation>
    <scope>NUCLEOTIDE SEQUENCE [LARGE SCALE GENOMIC DNA]</scope>
    <source>
        <strain evidence="5 6">B7-7</strain>
    </source>
</reference>
<dbReference type="CDD" id="cd16936">
    <property type="entry name" value="HATPase_RsbW-like"/>
    <property type="match status" value="1"/>
</dbReference>
<dbReference type="InterPro" id="IPR001789">
    <property type="entry name" value="Sig_transdc_resp-reg_receiver"/>
</dbReference>
<keyword evidence="5" id="KW-0418">Kinase</keyword>
<keyword evidence="1 2" id="KW-0597">Phosphoprotein</keyword>
<protein>
    <submittedName>
        <fullName evidence="5">Histidine kinase-like ATPase domain-containing protein</fullName>
    </submittedName>
</protein>
<sequence length="585" mass="63963">MTNSEGMGGEPPSAVPATPGSRGMALVVDDESSNRRLLGAMLKREGFAVTEAENGHRALELFEQSPPDIVFMDVMMPGMDGFEATRRIKTLSGMDFVPVIFLTALHDDQSLIRCIEVGGDDSLSKPFSFNILKARIVAMERVRDLHRSIAAKSRQLAQLVEMDRQEQKLAERIFSYAVNDRNVALEQLILLQRPATTFNGDLFLSQYLPDGSLRVLLGDFTGHGLAAAIGALPVSDVFHVMTRKGVGDEAVLDEINRKLYRVLPPDRFMCAFMVTFPVGGGGMIWWNGGMPDGLICQANGVERLASHALPLGILPELSPGDAPRRRSMGVGDRLVLMSDGLIEARDDNDRMFGEAVWPGLIDGWRHGSGLMEALCQALDDHCGDAEQQDDIGAVEIPMMPGLFGLPHAEDMAHQDDSCAFSLILRDDRLAPIPCLSGLLCPLGLMDVLKAHKGPLQTILHELYSNALDHGILQLPSWMKATPEGFSAYYNERERRIAAGISGSIRVDLSYEPGTQVDRVRMTITDSGQGFDVDRPRDALDASVKPWGRGIALVRELCESVTYSHQGTQVEAVYLINRAMSSSPPA</sequence>
<dbReference type="PANTHER" id="PTHR43547">
    <property type="entry name" value="TWO-COMPONENT HISTIDINE KINASE"/>
    <property type="match status" value="1"/>
</dbReference>
<evidence type="ECO:0000256" key="1">
    <source>
        <dbReference type="ARBA" id="ARBA00022553"/>
    </source>
</evidence>
<keyword evidence="5" id="KW-0808">Transferase</keyword>
<dbReference type="Proteomes" id="UP000199496">
    <property type="component" value="Unassembled WGS sequence"/>
</dbReference>
<dbReference type="PANTHER" id="PTHR43547:SF2">
    <property type="entry name" value="HYBRID SIGNAL TRANSDUCTION HISTIDINE KINASE C"/>
    <property type="match status" value="1"/>
</dbReference>
<proteinExistence type="predicted"/>
<feature type="modified residue" description="4-aspartylphosphate" evidence="2">
    <location>
        <position position="73"/>
    </location>
</feature>